<organism evidence="2">
    <name type="scientific">uncultured Caudovirales phage</name>
    <dbReference type="NCBI Taxonomy" id="2100421"/>
    <lineage>
        <taxon>Viruses</taxon>
        <taxon>Duplodnaviria</taxon>
        <taxon>Heunggongvirae</taxon>
        <taxon>Uroviricota</taxon>
        <taxon>Caudoviricetes</taxon>
        <taxon>Peduoviridae</taxon>
        <taxon>Maltschvirus</taxon>
        <taxon>Maltschvirus maltsch</taxon>
    </lineage>
</organism>
<dbReference type="InterPro" id="IPR041657">
    <property type="entry name" value="HTH_17"/>
</dbReference>
<proteinExistence type="predicted"/>
<accession>A0A2H4JE99</accession>
<sequence length="106" mass="12569">MFNINIDEQEARELLEQAINQRVDELAREKFFMTYKELAEYLNLSKPTIEELLINNGMKYYMVGSTYRFKKSDVDAFMNQLTSHMDIHNNDLKQINVKKLMEVLNG</sequence>
<evidence type="ECO:0000259" key="1">
    <source>
        <dbReference type="Pfam" id="PF12728"/>
    </source>
</evidence>
<feature type="domain" description="Helix-turn-helix" evidence="1">
    <location>
        <begin position="33"/>
        <end position="80"/>
    </location>
</feature>
<dbReference type="EMBL" id="MF417954">
    <property type="protein sequence ID" value="ASN72443.1"/>
    <property type="molecule type" value="Genomic_DNA"/>
</dbReference>
<dbReference type="GO" id="GO:0003677">
    <property type="term" value="F:DNA binding"/>
    <property type="evidence" value="ECO:0007669"/>
    <property type="project" value="InterPro"/>
</dbReference>
<evidence type="ECO:0000313" key="2">
    <source>
        <dbReference type="EMBL" id="ASN72443.1"/>
    </source>
</evidence>
<dbReference type="InterPro" id="IPR010093">
    <property type="entry name" value="SinI_DNA-bd"/>
</dbReference>
<reference evidence="2" key="1">
    <citation type="submission" date="2017-06" db="EMBL/GenBank/DDBJ databases">
        <title>Novel phages from South African skin metaviromes.</title>
        <authorList>
            <person name="van Zyl L.J."/>
            <person name="Abrahams Y."/>
            <person name="Stander E.A."/>
            <person name="Kirby B.M."/>
            <person name="Clavaud C."/>
            <person name="Farcet C."/>
            <person name="Breton L."/>
            <person name="Trindade M.I."/>
        </authorList>
    </citation>
    <scope>NUCLEOTIDE SEQUENCE</scope>
</reference>
<dbReference type="NCBIfam" id="TIGR01764">
    <property type="entry name" value="excise"/>
    <property type="match status" value="1"/>
</dbReference>
<gene>
    <name evidence="2" type="ORF">8AX7_3</name>
</gene>
<name>A0A2H4JE99_9CAUD</name>
<dbReference type="Pfam" id="PF12728">
    <property type="entry name" value="HTH_17"/>
    <property type="match status" value="1"/>
</dbReference>
<protein>
    <recommendedName>
        <fullName evidence="1">Helix-turn-helix domain-containing protein</fullName>
    </recommendedName>
</protein>